<dbReference type="InterPro" id="IPR036291">
    <property type="entry name" value="NAD(P)-bd_dom_sf"/>
</dbReference>
<evidence type="ECO:0000256" key="6">
    <source>
        <dbReference type="PIRNR" id="PIRNR000183"/>
    </source>
</evidence>
<protein>
    <recommendedName>
        <fullName evidence="3 6">Alanine dehydrogenase</fullName>
        <ecNumber evidence="3 6">1.4.1.1</ecNumber>
    </recommendedName>
</protein>
<dbReference type="Proteomes" id="UP000198853">
    <property type="component" value="Unassembled WGS sequence"/>
</dbReference>
<feature type="binding site" evidence="8">
    <location>
        <position position="74"/>
    </location>
    <ligand>
        <name>substrate</name>
    </ligand>
</feature>
<keyword evidence="9" id="KW-0547">Nucleotide-binding</keyword>
<evidence type="ECO:0000256" key="5">
    <source>
        <dbReference type="ARBA" id="ARBA00023027"/>
    </source>
</evidence>
<comment type="similarity">
    <text evidence="2 6">Belongs to the AlaDH/PNT family.</text>
</comment>
<feature type="binding site" evidence="9">
    <location>
        <position position="202"/>
    </location>
    <ligand>
        <name>NAD(+)</name>
        <dbReference type="ChEBI" id="CHEBI:57540"/>
    </ligand>
</feature>
<dbReference type="PROSITE" id="PS00837">
    <property type="entry name" value="ALADH_PNT_2"/>
    <property type="match status" value="1"/>
</dbReference>
<dbReference type="OrthoDB" id="9804592at2"/>
<reference evidence="12 13" key="1">
    <citation type="submission" date="2016-10" db="EMBL/GenBank/DDBJ databases">
        <authorList>
            <person name="de Groot N.N."/>
        </authorList>
    </citation>
    <scope>NUCLEOTIDE SEQUENCE [LARGE SCALE GENOMIC DNA]</scope>
    <source>
        <strain evidence="12 13">DSM 21771</strain>
    </source>
</reference>
<dbReference type="Pfam" id="PF05222">
    <property type="entry name" value="AlaDh_PNT_N"/>
    <property type="match status" value="1"/>
</dbReference>
<feature type="binding site" evidence="9">
    <location>
        <position position="279"/>
    </location>
    <ligand>
        <name>NAD(+)</name>
        <dbReference type="ChEBI" id="CHEBI:57540"/>
    </ligand>
</feature>
<dbReference type="GO" id="GO:0005886">
    <property type="term" value="C:plasma membrane"/>
    <property type="evidence" value="ECO:0007669"/>
    <property type="project" value="TreeGrafter"/>
</dbReference>
<dbReference type="InterPro" id="IPR007886">
    <property type="entry name" value="AlaDH/PNT_N"/>
</dbReference>
<dbReference type="Gene3D" id="3.40.50.720">
    <property type="entry name" value="NAD(P)-binding Rossmann-like Domain"/>
    <property type="match status" value="2"/>
</dbReference>
<keyword evidence="5 6" id="KW-0520">NAD</keyword>
<dbReference type="PANTHER" id="PTHR42795">
    <property type="entry name" value="ALANINE DEHYDROGENASE"/>
    <property type="match status" value="1"/>
</dbReference>
<feature type="binding site" evidence="9">
    <location>
        <position position="197"/>
    </location>
    <ligand>
        <name>NAD(+)</name>
        <dbReference type="ChEBI" id="CHEBI:57540"/>
    </ligand>
</feature>
<keyword evidence="13" id="KW-1185">Reference proteome</keyword>
<dbReference type="Pfam" id="PF01262">
    <property type="entry name" value="AlaDh_PNT_C"/>
    <property type="match status" value="1"/>
</dbReference>
<dbReference type="EMBL" id="FNEN01000005">
    <property type="protein sequence ID" value="SDI75620.1"/>
    <property type="molecule type" value="Genomic_DNA"/>
</dbReference>
<dbReference type="PROSITE" id="PS00836">
    <property type="entry name" value="ALADH_PNT_1"/>
    <property type="match status" value="1"/>
</dbReference>
<feature type="binding site" evidence="9">
    <location>
        <position position="133"/>
    </location>
    <ligand>
        <name>NAD(+)</name>
        <dbReference type="ChEBI" id="CHEBI:57540"/>
    </ligand>
</feature>
<dbReference type="InterPro" id="IPR008143">
    <property type="entry name" value="Ala_DH/PNT_CS2"/>
</dbReference>
<accession>A0A1G8N7R7</accession>
<keyword evidence="4 6" id="KW-0560">Oxidoreductase</keyword>
<evidence type="ECO:0000256" key="3">
    <source>
        <dbReference type="ARBA" id="ARBA00012897"/>
    </source>
</evidence>
<feature type="domain" description="Alanine dehydrogenase/pyridine nucleotide transhydrogenase NAD(H)-binding" evidence="10">
    <location>
        <begin position="148"/>
        <end position="297"/>
    </location>
</feature>
<dbReference type="FunFam" id="3.40.50.720:FF:000049">
    <property type="entry name" value="Alanine dehydrogenase"/>
    <property type="match status" value="1"/>
</dbReference>
<feature type="active site" description="Proton donor/acceptor" evidence="7">
    <location>
        <position position="95"/>
    </location>
</feature>
<feature type="binding site" evidence="9">
    <location>
        <position position="219"/>
    </location>
    <ligand>
        <name>NAD(+)</name>
        <dbReference type="ChEBI" id="CHEBI:57540"/>
    </ligand>
</feature>
<dbReference type="SMART" id="SM01003">
    <property type="entry name" value="AlaDh_PNT_N"/>
    <property type="match status" value="1"/>
</dbReference>
<organism evidence="12 13">
    <name type="scientific">Natribacillus halophilus</name>
    <dbReference type="NCBI Taxonomy" id="549003"/>
    <lineage>
        <taxon>Bacteria</taxon>
        <taxon>Bacillati</taxon>
        <taxon>Bacillota</taxon>
        <taxon>Bacilli</taxon>
        <taxon>Bacillales</taxon>
        <taxon>Bacillaceae</taxon>
        <taxon>Natribacillus</taxon>
    </lineage>
</organism>
<dbReference type="PIRSF" id="PIRSF000183">
    <property type="entry name" value="Alanine_dh"/>
    <property type="match status" value="1"/>
</dbReference>
<dbReference type="PANTHER" id="PTHR42795:SF1">
    <property type="entry name" value="ALANINE DEHYDROGENASE"/>
    <property type="match status" value="1"/>
</dbReference>
<dbReference type="SUPFAM" id="SSF51735">
    <property type="entry name" value="NAD(P)-binding Rossmann-fold domains"/>
    <property type="match status" value="1"/>
</dbReference>
<feature type="active site" description="Proton donor/acceptor" evidence="7">
    <location>
        <position position="269"/>
    </location>
</feature>
<comment type="catalytic activity">
    <reaction evidence="6">
        <text>L-alanine + NAD(+) + H2O = pyruvate + NH4(+) + NADH + H(+)</text>
        <dbReference type="Rhea" id="RHEA:18405"/>
        <dbReference type="ChEBI" id="CHEBI:15361"/>
        <dbReference type="ChEBI" id="CHEBI:15377"/>
        <dbReference type="ChEBI" id="CHEBI:15378"/>
        <dbReference type="ChEBI" id="CHEBI:28938"/>
        <dbReference type="ChEBI" id="CHEBI:57540"/>
        <dbReference type="ChEBI" id="CHEBI:57945"/>
        <dbReference type="ChEBI" id="CHEBI:57972"/>
        <dbReference type="EC" id="1.4.1.1"/>
    </reaction>
</comment>
<evidence type="ECO:0000313" key="13">
    <source>
        <dbReference type="Proteomes" id="UP000198853"/>
    </source>
</evidence>
<evidence type="ECO:0000256" key="8">
    <source>
        <dbReference type="PIRSR" id="PIRSR000183-2"/>
    </source>
</evidence>
<dbReference type="EC" id="1.4.1.1" evidence="3 6"/>
<feature type="binding site" evidence="8">
    <location>
        <position position="15"/>
    </location>
    <ligand>
        <name>substrate</name>
    </ligand>
</feature>
<dbReference type="GO" id="GO:0042853">
    <property type="term" value="P:L-alanine catabolic process"/>
    <property type="evidence" value="ECO:0007669"/>
    <property type="project" value="UniProtKB-UniPathway"/>
</dbReference>
<dbReference type="InterPro" id="IPR007698">
    <property type="entry name" value="AlaDH/PNT_NAD(H)-bd"/>
</dbReference>
<sequence length="377" mass="40092">MRIGIPVEIKNNEKRVAITPAGVTNLTSAGHKVIIESNAGNGSGFKDGDYHEAGATIASSPNEVWACDMVMKVKEPLEDEYQFFREGLILFTYLHLAAEPTLTKALRDHNVTALAYETLKHEDGSLPLLTPMSEIAGRMSVQIGAQFLEGSKGGEGVMIGGVPGVPPANVTIIGGGIVGTNAAKIALGLGANVTILDISSIRLRELDNQFQGRVMTLMSNPHSLHEAAKTSDLLIGAVLIPGEKAPKLVKEYMVKDMNQGSVIVDVAIDQGGSVETANRITTHDSPTYIKHEVIHYAVANIPGSVSRTATLSLTNNTMPYAHAIATNGLNEAILKNPELRSAVNTMDGKIVHAGVAAAHNMTYESYGETFKSKTTTI</sequence>
<evidence type="ECO:0000256" key="9">
    <source>
        <dbReference type="PIRSR" id="PIRSR000183-3"/>
    </source>
</evidence>
<dbReference type="SUPFAM" id="SSF52283">
    <property type="entry name" value="Formate/glycerate dehydrogenase catalytic domain-like"/>
    <property type="match status" value="1"/>
</dbReference>
<evidence type="ECO:0000256" key="2">
    <source>
        <dbReference type="ARBA" id="ARBA00005689"/>
    </source>
</evidence>
<dbReference type="InterPro" id="IPR008141">
    <property type="entry name" value="Ala_DH"/>
</dbReference>
<feature type="domain" description="Alanine dehydrogenase/pyridine nucleotide transhydrogenase N-terminal" evidence="11">
    <location>
        <begin position="4"/>
        <end position="136"/>
    </location>
</feature>
<evidence type="ECO:0000256" key="4">
    <source>
        <dbReference type="ARBA" id="ARBA00023002"/>
    </source>
</evidence>
<dbReference type="GO" id="GO:0000166">
    <property type="term" value="F:nucleotide binding"/>
    <property type="evidence" value="ECO:0007669"/>
    <property type="project" value="UniProtKB-KW"/>
</dbReference>
<dbReference type="InterPro" id="IPR008142">
    <property type="entry name" value="AlaDH/PNT_CS1"/>
</dbReference>
<evidence type="ECO:0000256" key="7">
    <source>
        <dbReference type="PIRSR" id="PIRSR000183-1"/>
    </source>
</evidence>
<dbReference type="SMART" id="SM01002">
    <property type="entry name" value="AlaDh_PNT_C"/>
    <property type="match status" value="1"/>
</dbReference>
<evidence type="ECO:0000256" key="1">
    <source>
        <dbReference type="ARBA" id="ARBA00005206"/>
    </source>
</evidence>
<evidence type="ECO:0000259" key="11">
    <source>
        <dbReference type="SMART" id="SM01003"/>
    </source>
</evidence>
<dbReference type="CDD" id="cd05305">
    <property type="entry name" value="L-AlaDH"/>
    <property type="match status" value="1"/>
</dbReference>
<dbReference type="GO" id="GO:0000286">
    <property type="term" value="F:alanine dehydrogenase activity"/>
    <property type="evidence" value="ECO:0007669"/>
    <property type="project" value="UniProtKB-UniRule"/>
</dbReference>
<evidence type="ECO:0000313" key="12">
    <source>
        <dbReference type="EMBL" id="SDI75620.1"/>
    </source>
</evidence>
<evidence type="ECO:0000259" key="10">
    <source>
        <dbReference type="SMART" id="SM01002"/>
    </source>
</evidence>
<gene>
    <name evidence="12" type="ORF">SAMN04488123_105219</name>
</gene>
<proteinExistence type="inferred from homology"/>
<comment type="pathway">
    <text evidence="1">Amino-acid degradation; L-alanine degradation via dehydrogenase pathway; NH(3) and pyruvate from L-alanine: step 1/1.</text>
</comment>
<dbReference type="UniPathway" id="UPA00527">
    <property type="reaction ID" value="UER00585"/>
</dbReference>
<feature type="binding site" evidence="9">
    <location>
        <begin position="238"/>
        <end position="239"/>
    </location>
    <ligand>
        <name>NAD(+)</name>
        <dbReference type="ChEBI" id="CHEBI:57540"/>
    </ligand>
</feature>
<feature type="binding site" evidence="9">
    <location>
        <begin position="266"/>
        <end position="269"/>
    </location>
    <ligand>
        <name>NAD(+)</name>
        <dbReference type="ChEBI" id="CHEBI:57540"/>
    </ligand>
</feature>
<name>A0A1G8N7R7_9BACI</name>
<dbReference type="NCBIfam" id="TIGR00518">
    <property type="entry name" value="alaDH"/>
    <property type="match status" value="1"/>
</dbReference>
<dbReference type="RefSeq" id="WP_090397873.1">
    <property type="nucleotide sequence ID" value="NZ_FNEN01000005.1"/>
</dbReference>
<dbReference type="AlphaFoldDB" id="A0A1G8N7R7"/>